<dbReference type="CDD" id="cd00075">
    <property type="entry name" value="HATPase"/>
    <property type="match status" value="1"/>
</dbReference>
<dbReference type="Pfam" id="PF02518">
    <property type="entry name" value="HATPase_c"/>
    <property type="match status" value="1"/>
</dbReference>
<protein>
    <recommendedName>
        <fullName evidence="1">Histidine kinase domain-containing protein</fullName>
    </recommendedName>
</protein>
<dbReference type="InterPro" id="IPR003594">
    <property type="entry name" value="HATPase_dom"/>
</dbReference>
<sequence length="343" mass="38405">MTFETSTGELSDSAPVVVFERNPDDIWKIRNISRNHILHGILINYSGHETDYLSDVFPDDQNLVSRKLGAAILQYKDSVQLRYRLKTSSSFRWIEEHCSLSYSETGALLKATSYLWMSVLPVEWALLSKGSETWNTLNSKVRHDILNQLTAILGYLELSGDLISDPMLIEFTKKEQNAAEKIRDRLIFTREYQKIGLYEFSWVPIDDAIHESLNEIVLNPINLSINCNNAALFVDKNFYLALGKIFMNIPEHAKGATIVTVSFSALESGGILVIEDNGCGIPEQQKNRIFDLGFGSGSGYGLFLAEKLLSVFGITICEKGLPGQGARFELSIPSSILNIRALD</sequence>
<proteinExistence type="predicted"/>
<dbReference type="PANTHER" id="PTHR43065">
    <property type="entry name" value="SENSOR HISTIDINE KINASE"/>
    <property type="match status" value="1"/>
</dbReference>
<reference evidence="2 3" key="1">
    <citation type="submission" date="2018-05" db="EMBL/GenBank/DDBJ databases">
        <title>Draft genome of Methanospirillum stamsii Pt1.</title>
        <authorList>
            <person name="Dueholm M.S."/>
            <person name="Nielsen P.H."/>
            <person name="Bakmann L.F."/>
            <person name="Otzen D.E."/>
        </authorList>
    </citation>
    <scope>NUCLEOTIDE SEQUENCE [LARGE SCALE GENOMIC DNA]</scope>
    <source>
        <strain evidence="2 3">Pt1</strain>
    </source>
</reference>
<evidence type="ECO:0000259" key="1">
    <source>
        <dbReference type="PROSITE" id="PS50109"/>
    </source>
</evidence>
<organism evidence="2 3">
    <name type="scientific">Methanospirillum stamsii</name>
    <dbReference type="NCBI Taxonomy" id="1277351"/>
    <lineage>
        <taxon>Archaea</taxon>
        <taxon>Methanobacteriati</taxon>
        <taxon>Methanobacteriota</taxon>
        <taxon>Stenosarchaea group</taxon>
        <taxon>Methanomicrobia</taxon>
        <taxon>Methanomicrobiales</taxon>
        <taxon>Methanospirillaceae</taxon>
        <taxon>Methanospirillum</taxon>
    </lineage>
</organism>
<keyword evidence="3" id="KW-1185">Reference proteome</keyword>
<accession>A0A2V2NCF6</accession>
<dbReference type="GO" id="GO:0016772">
    <property type="term" value="F:transferase activity, transferring phosphorus-containing groups"/>
    <property type="evidence" value="ECO:0007669"/>
    <property type="project" value="InterPro"/>
</dbReference>
<dbReference type="PROSITE" id="PS50109">
    <property type="entry name" value="HIS_KIN"/>
    <property type="match status" value="1"/>
</dbReference>
<dbReference type="GeneID" id="97610792"/>
<dbReference type="Proteomes" id="UP000245934">
    <property type="component" value="Unassembled WGS sequence"/>
</dbReference>
<dbReference type="InterPro" id="IPR004358">
    <property type="entry name" value="Sig_transdc_His_kin-like_C"/>
</dbReference>
<dbReference type="AlphaFoldDB" id="A0A2V2NCF6"/>
<gene>
    <name evidence="2" type="ORF">DLD82_05745</name>
</gene>
<dbReference type="RefSeq" id="WP_109940147.1">
    <property type="nucleotide sequence ID" value="NZ_CP176366.1"/>
</dbReference>
<evidence type="ECO:0000313" key="2">
    <source>
        <dbReference type="EMBL" id="PWR75286.1"/>
    </source>
</evidence>
<dbReference type="InterPro" id="IPR036890">
    <property type="entry name" value="HATPase_C_sf"/>
</dbReference>
<dbReference type="Gene3D" id="3.30.450.20">
    <property type="entry name" value="PAS domain"/>
    <property type="match status" value="1"/>
</dbReference>
<dbReference type="OrthoDB" id="3369at2157"/>
<dbReference type="EMBL" id="QGMZ01000011">
    <property type="protein sequence ID" value="PWR75286.1"/>
    <property type="molecule type" value="Genomic_DNA"/>
</dbReference>
<dbReference type="SUPFAM" id="SSF55874">
    <property type="entry name" value="ATPase domain of HSP90 chaperone/DNA topoisomerase II/histidine kinase"/>
    <property type="match status" value="1"/>
</dbReference>
<comment type="caution">
    <text evidence="2">The sequence shown here is derived from an EMBL/GenBank/DDBJ whole genome shotgun (WGS) entry which is preliminary data.</text>
</comment>
<dbReference type="InterPro" id="IPR005467">
    <property type="entry name" value="His_kinase_dom"/>
</dbReference>
<dbReference type="PRINTS" id="PR00344">
    <property type="entry name" value="BCTRLSENSOR"/>
</dbReference>
<feature type="domain" description="Histidine kinase" evidence="1">
    <location>
        <begin position="140"/>
        <end position="336"/>
    </location>
</feature>
<dbReference type="Gene3D" id="3.30.565.10">
    <property type="entry name" value="Histidine kinase-like ATPase, C-terminal domain"/>
    <property type="match status" value="1"/>
</dbReference>
<name>A0A2V2NCF6_9EURY</name>
<dbReference type="SMART" id="SM00387">
    <property type="entry name" value="HATPase_c"/>
    <property type="match status" value="1"/>
</dbReference>
<evidence type="ECO:0000313" key="3">
    <source>
        <dbReference type="Proteomes" id="UP000245934"/>
    </source>
</evidence>